<evidence type="ECO:0000256" key="3">
    <source>
        <dbReference type="ARBA" id="ARBA00022448"/>
    </source>
</evidence>
<feature type="domain" description="Porin" evidence="11">
    <location>
        <begin position="19"/>
        <end position="284"/>
    </location>
</feature>
<evidence type="ECO:0000256" key="1">
    <source>
        <dbReference type="ARBA" id="ARBA00004141"/>
    </source>
</evidence>
<dbReference type="Pfam" id="PF13609">
    <property type="entry name" value="Porin_4"/>
    <property type="match status" value="1"/>
</dbReference>
<dbReference type="InterPro" id="IPR033900">
    <property type="entry name" value="Gram_neg_porin_domain"/>
</dbReference>
<sequence length="304" mass="34171">MKIKGLFLLIILLLTFSVQSDTTVYGKLFITLESQEMNTGTELNTENNESRLGIKGNIELKRELEVVYQAEYEVDPVDGTADESNGRTFKQRNTFVGIKGSLGTLFLGTHDTAFKESQDKIDLFNDLTNDIKNILEGENRLSELVGFKTPVFGNNFSATINVIKEKDGLDDASSFSLRYKTRNIYAALALDSKVKGYDSYRVSFQIPLNKAQLGLMFQTSKEVNTGNKEEGYVVSLSRKITNKGTIKLQLTESDMKLVSGKQTTFGYDRELSKKAKIFIFYTDLSSSMVEKERNATAVGFEFKF</sequence>
<evidence type="ECO:0000256" key="4">
    <source>
        <dbReference type="ARBA" id="ARBA00022452"/>
    </source>
</evidence>
<evidence type="ECO:0000256" key="8">
    <source>
        <dbReference type="ARBA" id="ARBA00023114"/>
    </source>
</evidence>
<dbReference type="EMBL" id="UINC01009091">
    <property type="protein sequence ID" value="SVA40837.1"/>
    <property type="molecule type" value="Genomic_DNA"/>
</dbReference>
<organism evidence="12">
    <name type="scientific">marine metagenome</name>
    <dbReference type="NCBI Taxonomy" id="408172"/>
    <lineage>
        <taxon>unclassified sequences</taxon>
        <taxon>metagenomes</taxon>
        <taxon>ecological metagenomes</taxon>
    </lineage>
</organism>
<proteinExistence type="predicted"/>
<evidence type="ECO:0000256" key="7">
    <source>
        <dbReference type="ARBA" id="ARBA00023065"/>
    </source>
</evidence>
<evidence type="ECO:0000259" key="11">
    <source>
        <dbReference type="Pfam" id="PF13609"/>
    </source>
</evidence>
<evidence type="ECO:0000256" key="10">
    <source>
        <dbReference type="ARBA" id="ARBA00023237"/>
    </source>
</evidence>
<accession>A0A381VMF1</accession>
<keyword evidence="9" id="KW-0472">Membrane</keyword>
<gene>
    <name evidence="12" type="ORF">METZ01_LOCUS93691</name>
</gene>
<protein>
    <recommendedName>
        <fullName evidence="11">Porin domain-containing protein</fullName>
    </recommendedName>
</protein>
<dbReference type="GO" id="GO:0015288">
    <property type="term" value="F:porin activity"/>
    <property type="evidence" value="ECO:0007669"/>
    <property type="project" value="UniProtKB-KW"/>
</dbReference>
<dbReference type="PANTHER" id="PTHR34501">
    <property type="entry name" value="PROTEIN YDDL-RELATED"/>
    <property type="match status" value="1"/>
</dbReference>
<evidence type="ECO:0000256" key="6">
    <source>
        <dbReference type="ARBA" id="ARBA00022729"/>
    </source>
</evidence>
<evidence type="ECO:0000256" key="2">
    <source>
        <dbReference type="ARBA" id="ARBA00011233"/>
    </source>
</evidence>
<keyword evidence="5" id="KW-0812">Transmembrane</keyword>
<keyword evidence="10" id="KW-0998">Cell outer membrane</keyword>
<dbReference type="GO" id="GO:0006811">
    <property type="term" value="P:monoatomic ion transport"/>
    <property type="evidence" value="ECO:0007669"/>
    <property type="project" value="UniProtKB-KW"/>
</dbReference>
<dbReference type="AlphaFoldDB" id="A0A381VMF1"/>
<keyword evidence="4" id="KW-1134">Transmembrane beta strand</keyword>
<evidence type="ECO:0000256" key="9">
    <source>
        <dbReference type="ARBA" id="ARBA00023136"/>
    </source>
</evidence>
<keyword evidence="8" id="KW-0626">Porin</keyword>
<comment type="subcellular location">
    <subcellularLocation>
        <location evidence="1">Membrane</location>
        <topology evidence="1">Multi-pass membrane protein</topology>
    </subcellularLocation>
</comment>
<keyword evidence="3" id="KW-0813">Transport</keyword>
<reference evidence="12" key="1">
    <citation type="submission" date="2018-05" db="EMBL/GenBank/DDBJ databases">
        <authorList>
            <person name="Lanie J.A."/>
            <person name="Ng W.-L."/>
            <person name="Kazmierczak K.M."/>
            <person name="Andrzejewski T.M."/>
            <person name="Davidsen T.M."/>
            <person name="Wayne K.J."/>
            <person name="Tettelin H."/>
            <person name="Glass J.I."/>
            <person name="Rusch D."/>
            <person name="Podicherti R."/>
            <person name="Tsui H.-C.T."/>
            <person name="Winkler M.E."/>
        </authorList>
    </citation>
    <scope>NUCLEOTIDE SEQUENCE</scope>
</reference>
<keyword evidence="7" id="KW-0406">Ion transport</keyword>
<dbReference type="Gene3D" id="2.40.160.10">
    <property type="entry name" value="Porin"/>
    <property type="match status" value="1"/>
</dbReference>
<dbReference type="PANTHER" id="PTHR34501:SF9">
    <property type="entry name" value="MAJOR OUTER MEMBRANE PROTEIN P.IA"/>
    <property type="match status" value="1"/>
</dbReference>
<dbReference type="GO" id="GO:0046930">
    <property type="term" value="C:pore complex"/>
    <property type="evidence" value="ECO:0007669"/>
    <property type="project" value="UniProtKB-KW"/>
</dbReference>
<dbReference type="InterPro" id="IPR050298">
    <property type="entry name" value="Gram-neg_bact_OMP"/>
</dbReference>
<evidence type="ECO:0000256" key="5">
    <source>
        <dbReference type="ARBA" id="ARBA00022692"/>
    </source>
</evidence>
<evidence type="ECO:0000313" key="12">
    <source>
        <dbReference type="EMBL" id="SVA40837.1"/>
    </source>
</evidence>
<name>A0A381VMF1_9ZZZZ</name>
<keyword evidence="6" id="KW-0732">Signal</keyword>
<comment type="subunit">
    <text evidence="2">Homotrimer.</text>
</comment>
<dbReference type="SUPFAM" id="SSF56935">
    <property type="entry name" value="Porins"/>
    <property type="match status" value="1"/>
</dbReference>
<dbReference type="InterPro" id="IPR023614">
    <property type="entry name" value="Porin_dom_sf"/>
</dbReference>